<name>F8JNF5_STREN</name>
<keyword evidence="4" id="KW-1185">Reference proteome</keyword>
<protein>
    <recommendedName>
        <fullName evidence="2">Histidine kinase/HSP90-like ATPase domain-containing protein</fullName>
    </recommendedName>
</protein>
<dbReference type="PANTHER" id="PTHR35526:SF3">
    <property type="entry name" value="ANTI-SIGMA-F FACTOR RSBW"/>
    <property type="match status" value="1"/>
</dbReference>
<keyword evidence="1" id="KW-0723">Serine/threonine-protein kinase</keyword>
<dbReference type="AlphaFoldDB" id="F8JNF5"/>
<accession>F8JNF5</accession>
<dbReference type="Proteomes" id="UP000007842">
    <property type="component" value="Plasmid pSCATT"/>
</dbReference>
<dbReference type="OrthoDB" id="5184679at2"/>
<evidence type="ECO:0000313" key="4">
    <source>
        <dbReference type="Proteomes" id="UP000007842"/>
    </source>
</evidence>
<evidence type="ECO:0000313" key="3">
    <source>
        <dbReference type="EMBL" id="AEW99077.1"/>
    </source>
</evidence>
<reference evidence="4" key="1">
    <citation type="submission" date="2011-12" db="EMBL/GenBank/DDBJ databases">
        <title>Complete genome sequence of Streptomyces cattleya strain DSM 46488.</title>
        <authorList>
            <person name="Ou H.-Y."/>
            <person name="Li P."/>
            <person name="Zhao C."/>
            <person name="O'Hagan D."/>
            <person name="Deng Z."/>
        </authorList>
    </citation>
    <scope>NUCLEOTIDE SEQUENCE [LARGE SCALE GENOMIC DNA]</scope>
    <source>
        <strain evidence="4">ATCC 35852 / DSM 46488 / JCM 4925 / NBRC 14057 / NRRL 8057</strain>
        <plasmid evidence="4">Plasmid pSCATT</plasmid>
    </source>
</reference>
<dbReference type="Gene3D" id="3.30.565.10">
    <property type="entry name" value="Histidine kinase-like ATPase, C-terminal domain"/>
    <property type="match status" value="1"/>
</dbReference>
<evidence type="ECO:0000259" key="2">
    <source>
        <dbReference type="Pfam" id="PF13581"/>
    </source>
</evidence>
<dbReference type="PANTHER" id="PTHR35526">
    <property type="entry name" value="ANTI-SIGMA-F FACTOR RSBW-RELATED"/>
    <property type="match status" value="1"/>
</dbReference>
<dbReference type="KEGG" id="sct:SCAT_p0850"/>
<dbReference type="GO" id="GO:0004674">
    <property type="term" value="F:protein serine/threonine kinase activity"/>
    <property type="evidence" value="ECO:0007669"/>
    <property type="project" value="UniProtKB-KW"/>
</dbReference>
<dbReference type="RefSeq" id="WP_014151302.1">
    <property type="nucleotide sequence ID" value="NC_016113.1"/>
</dbReference>
<proteinExistence type="predicted"/>
<dbReference type="SUPFAM" id="SSF55874">
    <property type="entry name" value="ATPase domain of HSP90 chaperone/DNA topoisomerase II/histidine kinase"/>
    <property type="match status" value="1"/>
</dbReference>
<dbReference type="PATRIC" id="fig|1003195.11.peg.820"/>
<dbReference type="InterPro" id="IPR003594">
    <property type="entry name" value="HATPase_dom"/>
</dbReference>
<evidence type="ECO:0000256" key="1">
    <source>
        <dbReference type="ARBA" id="ARBA00022527"/>
    </source>
</evidence>
<feature type="domain" description="Histidine kinase/HSP90-like ATPase" evidence="2">
    <location>
        <begin position="24"/>
        <end position="132"/>
    </location>
</feature>
<accession>G8XDD1</accession>
<dbReference type="HOGENOM" id="CLU_090336_22_0_11"/>
<sequence length="137" mass="13983">MTITGRTAGAVSSVRATLACGADTAARARRMARDFLGGLPSPAPAEVADAIDLVVSELVTNAVRHARSEVCSIELTGVAEGVRIAVSDLDPTPPRPRTPDLHGGGGFGWPLVRRLSTSVEVESHAAGKTVCAVVATG</sequence>
<keyword evidence="1" id="KW-0418">Kinase</keyword>
<dbReference type="InterPro" id="IPR036890">
    <property type="entry name" value="HATPase_C_sf"/>
</dbReference>
<dbReference type="InterPro" id="IPR050267">
    <property type="entry name" value="Anti-sigma-factor_SerPK"/>
</dbReference>
<keyword evidence="1" id="KW-0808">Transferase</keyword>
<gene>
    <name evidence="3" type="ordered locus">SCATT_p08840</name>
</gene>
<geneLocation type="plasmid" evidence="3 4">
    <name>pSCATT</name>
</geneLocation>
<dbReference type="EMBL" id="CP003229">
    <property type="protein sequence ID" value="AEW99077.1"/>
    <property type="molecule type" value="Genomic_DNA"/>
</dbReference>
<keyword evidence="3" id="KW-0614">Plasmid</keyword>
<dbReference type="CDD" id="cd16936">
    <property type="entry name" value="HATPase_RsbW-like"/>
    <property type="match status" value="1"/>
</dbReference>
<organism evidence="3 4">
    <name type="scientific">Streptantibioticus cattleyicolor (strain ATCC 35852 / DSM 46488 / JCM 4925 / NBRC 14057 / NRRL 8057)</name>
    <name type="common">Streptomyces cattleya</name>
    <dbReference type="NCBI Taxonomy" id="1003195"/>
    <lineage>
        <taxon>Bacteria</taxon>
        <taxon>Bacillati</taxon>
        <taxon>Actinomycetota</taxon>
        <taxon>Actinomycetes</taxon>
        <taxon>Kitasatosporales</taxon>
        <taxon>Streptomycetaceae</taxon>
        <taxon>Streptantibioticus</taxon>
    </lineage>
</organism>
<dbReference type="KEGG" id="scy:SCATT_p08840"/>
<dbReference type="Pfam" id="PF13581">
    <property type="entry name" value="HATPase_c_2"/>
    <property type="match status" value="1"/>
</dbReference>